<comment type="subcellular location">
    <subcellularLocation>
        <location evidence="1 13">Golgi apparatus membrane</location>
        <topology evidence="1 13">Single-pass type II membrane protein</topology>
    </subcellularLocation>
</comment>
<keyword evidence="5" id="KW-0808">Transferase</keyword>
<keyword evidence="6" id="KW-0812">Transmembrane</keyword>
<gene>
    <name evidence="14" type="ORF">GBAR_LOCUS6735</name>
</gene>
<keyword evidence="4 13" id="KW-0328">Glycosyltransferase</keyword>
<dbReference type="GO" id="GO:0047223">
    <property type="term" value="F:beta-1,3-galactosyl-O-glycosyl-glycoprotein beta-1,3-N-acetylglucosaminyltransferase activity"/>
    <property type="evidence" value="ECO:0007669"/>
    <property type="project" value="TreeGrafter"/>
</dbReference>
<evidence type="ECO:0000256" key="13">
    <source>
        <dbReference type="RuleBase" id="RU368119"/>
    </source>
</evidence>
<reference evidence="14" key="1">
    <citation type="submission" date="2023-03" db="EMBL/GenBank/DDBJ databases">
        <authorList>
            <person name="Steffen K."/>
            <person name="Cardenas P."/>
        </authorList>
    </citation>
    <scope>NUCLEOTIDE SEQUENCE</scope>
</reference>
<dbReference type="PANTHER" id="PTHR46396:SF1">
    <property type="entry name" value="PROTEIN O-LINKED-MANNOSE BETA-1,2-N-ACETYLGLUCOSAMINYLTRANSFERASE 1"/>
    <property type="match status" value="1"/>
</dbReference>
<dbReference type="InterPro" id="IPR004139">
    <property type="entry name" value="Glyco_trans_13"/>
</dbReference>
<evidence type="ECO:0000256" key="10">
    <source>
        <dbReference type="ARBA" id="ARBA00023034"/>
    </source>
</evidence>
<dbReference type="Pfam" id="PF03071">
    <property type="entry name" value="GNT-I"/>
    <property type="match status" value="1"/>
</dbReference>
<dbReference type="InterPro" id="IPR052463">
    <property type="entry name" value="O-linked_mannose_GnT"/>
</dbReference>
<dbReference type="GO" id="GO:0016266">
    <property type="term" value="P:protein O-linked glycosylation via N-acetyl-galactosamine"/>
    <property type="evidence" value="ECO:0007669"/>
    <property type="project" value="TreeGrafter"/>
</dbReference>
<keyword evidence="9" id="KW-1133">Transmembrane helix</keyword>
<organism evidence="14 15">
    <name type="scientific">Geodia barretti</name>
    <name type="common">Barrett's horny sponge</name>
    <dbReference type="NCBI Taxonomy" id="519541"/>
    <lineage>
        <taxon>Eukaryota</taxon>
        <taxon>Metazoa</taxon>
        <taxon>Porifera</taxon>
        <taxon>Demospongiae</taxon>
        <taxon>Heteroscleromorpha</taxon>
        <taxon>Tetractinellida</taxon>
        <taxon>Astrophorina</taxon>
        <taxon>Geodiidae</taxon>
        <taxon>Geodia</taxon>
    </lineage>
</organism>
<keyword evidence="8 13" id="KW-0735">Signal-anchor</keyword>
<evidence type="ECO:0000256" key="6">
    <source>
        <dbReference type="ARBA" id="ARBA00022692"/>
    </source>
</evidence>
<keyword evidence="10 13" id="KW-0333">Golgi apparatus</keyword>
<dbReference type="InterPro" id="IPR029044">
    <property type="entry name" value="Nucleotide-diphossugar_trans"/>
</dbReference>
<evidence type="ECO:0000256" key="9">
    <source>
        <dbReference type="ARBA" id="ARBA00022989"/>
    </source>
</evidence>
<keyword evidence="7 13" id="KW-0479">Metal-binding</keyword>
<comment type="pathway">
    <text evidence="2 13">Protein modification; protein glycosylation.</text>
</comment>
<evidence type="ECO:0000256" key="12">
    <source>
        <dbReference type="ARBA" id="ARBA00023211"/>
    </source>
</evidence>
<comment type="catalytic activity">
    <reaction evidence="13">
        <text>N(4)-(alpha-D-Man-(1-&gt;3)-[alpha-D-Man-(1-&gt;3)-[alpha-D-Man-(1-&gt;6)]-alpha-D-Man-(1-&gt;6)]-beta-D-Man-(1-&gt;4)-beta-D-GlcNAc-(1-&gt;4)-beta-D-GlcNAc)-L-asparaginyl-[protein] (N-glucan mannose isomer 5A1,2) + UDP-N-acetyl-alpha-D-glucosamine = N(4)-{beta-D-GlcNAc-(1-&gt;2)-alpha-D-Man-(1-&gt;3)-[alpha-D-Man-(1-&gt;3)-[alpha-D-Man-(1-&gt;6)]-alpha-D-Man-(1-&gt;6)]-beta-D-Man-(1-&gt;4)-beta-D-GlcNAc-(1-&gt;4)-beta-D-GlcNAc}-L-asparaginyl-[protein] + UDP + H(+)</text>
        <dbReference type="Rhea" id="RHEA:11456"/>
        <dbReference type="Rhea" id="RHEA-COMP:14367"/>
        <dbReference type="Rhea" id="RHEA-COMP:14368"/>
        <dbReference type="ChEBI" id="CHEBI:15378"/>
        <dbReference type="ChEBI" id="CHEBI:57705"/>
        <dbReference type="ChEBI" id="CHEBI:58223"/>
        <dbReference type="ChEBI" id="CHEBI:59087"/>
        <dbReference type="ChEBI" id="CHEBI:60625"/>
        <dbReference type="EC" id="2.4.1.101"/>
    </reaction>
</comment>
<keyword evidence="12 13" id="KW-0464">Manganese</keyword>
<evidence type="ECO:0000313" key="15">
    <source>
        <dbReference type="Proteomes" id="UP001174909"/>
    </source>
</evidence>
<dbReference type="Gene3D" id="3.90.550.10">
    <property type="entry name" value="Spore Coat Polysaccharide Biosynthesis Protein SpsA, Chain A"/>
    <property type="match status" value="2"/>
</dbReference>
<feature type="non-terminal residue" evidence="14">
    <location>
        <position position="415"/>
    </location>
</feature>
<proteinExistence type="inferred from homology"/>
<comment type="cofactor">
    <cofactor evidence="13">
        <name>Mn(2+)</name>
        <dbReference type="ChEBI" id="CHEBI:29035"/>
    </cofactor>
    <text evidence="13">The cofactor is mostly bound to the substrate.</text>
</comment>
<dbReference type="Proteomes" id="UP001174909">
    <property type="component" value="Unassembled WGS sequence"/>
</dbReference>
<evidence type="ECO:0000256" key="7">
    <source>
        <dbReference type="ARBA" id="ARBA00022723"/>
    </source>
</evidence>
<dbReference type="GO" id="GO:0000139">
    <property type="term" value="C:Golgi membrane"/>
    <property type="evidence" value="ECO:0007669"/>
    <property type="project" value="UniProtKB-SubCell"/>
</dbReference>
<name>A0AA35RGE3_GEOBA</name>
<evidence type="ECO:0000313" key="14">
    <source>
        <dbReference type="EMBL" id="CAI8010201.1"/>
    </source>
</evidence>
<comment type="caution">
    <text evidence="14">The sequence shown here is derived from an EMBL/GenBank/DDBJ whole genome shotgun (WGS) entry which is preliminary data.</text>
</comment>
<sequence length="415" mass="47621">GEGRERGRGRRRCGEIPNPTTWGNAVNLRVTVPLTDDAVVCDWPDSPENRKRRSFCSRYEGYGSLCHCSNPLPLSIRSPPLPGSRVTSIPVAIIASNRPQYLFRMLRGLLAAKGANASLVTVYIDGFFQEPKEVAELFGIRAIQHEPKSLKNGRYLSTTSPVSLTPLTTIYQTMPLLESDSSVYCISAWNDQGYDHSCQDPSLLYRVETMPGLGWMLKRSLYKNELEPNWPSPDKLWDWDMWMRLDVIRKGRECIVPDVSRTYHFGASGLNMNPYFQEHYFKKHTLNTIPDVILRDVDSLTRDNYELVIHNLLRKANVLDHSKNPCGDKFIPKKKGNTYVMYISMDNEKDFDHWMKLATCFHLWDLDARGFHNGLWRFWMKGNHILVVGAPYSPYASKYMPSGIRPLKLVTPSQR</sequence>
<dbReference type="GO" id="GO:0003827">
    <property type="term" value="F:alpha-1,3-mannosylglycoprotein 2-beta-N-acetylglucosaminyltransferase activity"/>
    <property type="evidence" value="ECO:0007669"/>
    <property type="project" value="UniProtKB-UniRule"/>
</dbReference>
<protein>
    <recommendedName>
        <fullName evidence="13">Alpha-1,3-mannosyl-glycoprotein 2-beta-N-acetylglucosaminyltransferase</fullName>
        <shortName evidence="13">GNT-I</shortName>
        <shortName evidence="13">GlcNAc-T I</shortName>
        <ecNumber evidence="13">2.4.1.101</ecNumber>
    </recommendedName>
    <alternativeName>
        <fullName evidence="13">N-glycosyl-oligosaccharide-glycoprotein N-acetylglucosaminyltransferase I</fullName>
    </alternativeName>
</protein>
<dbReference type="PANTHER" id="PTHR46396">
    <property type="entry name" value="PROTEIN O-LINKED-MANNOSE BETA-1,2-N-ACETYLGLUCOSAMINYLTRANSFERASE 1"/>
    <property type="match status" value="1"/>
</dbReference>
<accession>A0AA35RGE3</accession>
<evidence type="ECO:0000256" key="3">
    <source>
        <dbReference type="ARBA" id="ARBA00006492"/>
    </source>
</evidence>
<evidence type="ECO:0000256" key="11">
    <source>
        <dbReference type="ARBA" id="ARBA00023136"/>
    </source>
</evidence>
<keyword evidence="15" id="KW-1185">Reference proteome</keyword>
<evidence type="ECO:0000256" key="4">
    <source>
        <dbReference type="ARBA" id="ARBA00022676"/>
    </source>
</evidence>
<comment type="function">
    <text evidence="13">Initiates complex N-linked carbohydrate formation. Essential for the conversion of high-mannose to hybrid and complex N-glycans.</text>
</comment>
<evidence type="ECO:0000256" key="1">
    <source>
        <dbReference type="ARBA" id="ARBA00004323"/>
    </source>
</evidence>
<dbReference type="GO" id="GO:0030145">
    <property type="term" value="F:manganese ion binding"/>
    <property type="evidence" value="ECO:0007669"/>
    <property type="project" value="UniProtKB-UniRule"/>
</dbReference>
<dbReference type="AlphaFoldDB" id="A0AA35RGE3"/>
<dbReference type="EC" id="2.4.1.101" evidence="13"/>
<evidence type="ECO:0000256" key="5">
    <source>
        <dbReference type="ARBA" id="ARBA00022679"/>
    </source>
</evidence>
<dbReference type="SUPFAM" id="SSF53448">
    <property type="entry name" value="Nucleotide-diphospho-sugar transferases"/>
    <property type="match status" value="1"/>
</dbReference>
<comment type="similarity">
    <text evidence="3 13">Belongs to the glycosyltransferase 13 family.</text>
</comment>
<dbReference type="EMBL" id="CASHTH010001013">
    <property type="protein sequence ID" value="CAI8010201.1"/>
    <property type="molecule type" value="Genomic_DNA"/>
</dbReference>
<evidence type="ECO:0000256" key="8">
    <source>
        <dbReference type="ARBA" id="ARBA00022968"/>
    </source>
</evidence>
<evidence type="ECO:0000256" key="2">
    <source>
        <dbReference type="ARBA" id="ARBA00004922"/>
    </source>
</evidence>
<keyword evidence="11" id="KW-0472">Membrane</keyword>